<dbReference type="OrthoDB" id="9798888at2"/>
<dbReference type="EMBL" id="QWFX01000016">
    <property type="protein sequence ID" value="RIJ26768.1"/>
    <property type="molecule type" value="Genomic_DNA"/>
</dbReference>
<comment type="caution">
    <text evidence="2">The sequence shown here is derived from an EMBL/GenBank/DDBJ whole genome shotgun (WGS) entry which is preliminary data.</text>
</comment>
<gene>
    <name evidence="2" type="ORF">D1223_17655</name>
</gene>
<dbReference type="RefSeq" id="WP_119377661.1">
    <property type="nucleotide sequence ID" value="NZ_QWFX01000016.1"/>
</dbReference>
<proteinExistence type="predicted"/>
<protein>
    <submittedName>
        <fullName evidence="2">Alpha/beta hydrolase</fullName>
    </submittedName>
</protein>
<dbReference type="PANTHER" id="PTHR43433">
    <property type="entry name" value="HYDROLASE, ALPHA/BETA FOLD FAMILY PROTEIN"/>
    <property type="match status" value="1"/>
</dbReference>
<keyword evidence="3" id="KW-1185">Reference proteome</keyword>
<name>A0A399R604_9PROT</name>
<dbReference type="Gene3D" id="3.40.50.1820">
    <property type="entry name" value="alpha/beta hydrolase"/>
    <property type="match status" value="1"/>
</dbReference>
<evidence type="ECO:0000313" key="3">
    <source>
        <dbReference type="Proteomes" id="UP000266385"/>
    </source>
</evidence>
<organism evidence="2 3">
    <name type="scientific">Henriciella mobilis</name>
    <dbReference type="NCBI Taxonomy" id="2305467"/>
    <lineage>
        <taxon>Bacteria</taxon>
        <taxon>Pseudomonadati</taxon>
        <taxon>Pseudomonadota</taxon>
        <taxon>Alphaproteobacteria</taxon>
        <taxon>Hyphomonadales</taxon>
        <taxon>Hyphomonadaceae</taxon>
        <taxon>Henriciella</taxon>
    </lineage>
</organism>
<accession>A0A399R604</accession>
<dbReference type="InterPro" id="IPR050471">
    <property type="entry name" value="AB_hydrolase"/>
</dbReference>
<sequence length="307" mass="33353">MPRIEANGIEIEYEEYGKPDDPMLLLVSGFSGQMITWPDAFKQGLAEAGRRVVIFDNRDIGLSTEFTNEVPPAPRDIVKGVMAGEPMHEKVPYILNDMAADAAGLVQALGANKADVMGFSMGGMIVQLMALNHPERVRTLIPVMTTSGDPALPPATPEAQQALTAVPEVRNADAIGDLAAQSRRVIGSHETVRNSDEAVKAMAIRAFERSDRPMGVARQYAAILAQPRWHERLAGVSHPTLVLHGAQDPLIRPAAGQDIAERIPGAEIEIIEKWGHDLPEKMVPVLLNRIVPFLGKHVPEEARADVN</sequence>
<dbReference type="GO" id="GO:0004806">
    <property type="term" value="F:triacylglycerol lipase activity"/>
    <property type="evidence" value="ECO:0007669"/>
    <property type="project" value="TreeGrafter"/>
</dbReference>
<feature type="domain" description="AB hydrolase-1" evidence="1">
    <location>
        <begin position="22"/>
        <end position="278"/>
    </location>
</feature>
<keyword evidence="2" id="KW-0378">Hydrolase</keyword>
<dbReference type="Pfam" id="PF00561">
    <property type="entry name" value="Abhydrolase_1"/>
    <property type="match status" value="1"/>
</dbReference>
<reference evidence="2 3" key="1">
    <citation type="submission" date="2018-08" db="EMBL/GenBank/DDBJ databases">
        <title>Henriciella mobilis sp. nov., isolated from seawater.</title>
        <authorList>
            <person name="Cheng H."/>
            <person name="Wu Y.-H."/>
            <person name="Xu X.-W."/>
            <person name="Guo L.-L."/>
        </authorList>
    </citation>
    <scope>NUCLEOTIDE SEQUENCE [LARGE SCALE GENOMIC DNA]</scope>
    <source>
        <strain evidence="2 3">JN25</strain>
    </source>
</reference>
<dbReference type="SUPFAM" id="SSF53474">
    <property type="entry name" value="alpha/beta-Hydrolases"/>
    <property type="match status" value="1"/>
</dbReference>
<dbReference type="InterPro" id="IPR029058">
    <property type="entry name" value="AB_hydrolase_fold"/>
</dbReference>
<dbReference type="PANTHER" id="PTHR43433:SF5">
    <property type="entry name" value="AB HYDROLASE-1 DOMAIN-CONTAINING PROTEIN"/>
    <property type="match status" value="1"/>
</dbReference>
<dbReference type="InterPro" id="IPR000073">
    <property type="entry name" value="AB_hydrolase_1"/>
</dbReference>
<dbReference type="GO" id="GO:0046503">
    <property type="term" value="P:glycerolipid catabolic process"/>
    <property type="evidence" value="ECO:0007669"/>
    <property type="project" value="TreeGrafter"/>
</dbReference>
<evidence type="ECO:0000313" key="2">
    <source>
        <dbReference type="EMBL" id="RIJ26768.1"/>
    </source>
</evidence>
<evidence type="ECO:0000259" key="1">
    <source>
        <dbReference type="Pfam" id="PF00561"/>
    </source>
</evidence>
<dbReference type="Proteomes" id="UP000266385">
    <property type="component" value="Unassembled WGS sequence"/>
</dbReference>
<dbReference type="AlphaFoldDB" id="A0A399R604"/>